<evidence type="ECO:0000313" key="1">
    <source>
        <dbReference type="EMBL" id="KAK3331053.1"/>
    </source>
</evidence>
<name>A0AAE0MGP6_9PEZI</name>
<comment type="caution">
    <text evidence="1">The sequence shown here is derived from an EMBL/GenBank/DDBJ whole genome shotgun (WGS) entry which is preliminary data.</text>
</comment>
<proteinExistence type="predicted"/>
<dbReference type="Proteomes" id="UP001283341">
    <property type="component" value="Unassembled WGS sequence"/>
</dbReference>
<sequence>MKACVRCRCQRIRCVSDENDPEGWCVPCKGVWPTLSKKVIHRLPCVRYKCTEIVLYRPYVRGGSLNAIRRREEPSMTGLDTQEWASKEIKTIDITLGICEEPVALKVCKFTPQDGKVLVRTWLEGSVDKDMPPYALADMRSTACWFREYVTRNCLQPTTLGLALQNSDPLIQETYKAAIQHYYRLQSFQVTVNSPRAIFLHNLFKLWFANRHMVGSSWICGKEILEIDPGSEVEQHPLSKRVRTPRLVVAQFDNVNILEILTPLRVDVLHQLEDMLGRNNIQDWFTVYVAVFILLHEVSVSSKDRAEDAIANSAESRYSLPHFVEELQMGANIILVHWHYYRRQANPLTITDQLDSPLSELTPEEFDFVVKSYKFMEKRWTEMKILLEQKNWEHEYYWVSQMFDTNMWAPKPGFATINKEDTTDERKTYVSEVYTAS</sequence>
<dbReference type="PANTHER" id="PTHR35392:SF3">
    <property type="entry name" value="ZN(2)-C6 FUNGAL-TYPE DOMAIN-CONTAINING PROTEIN"/>
    <property type="match status" value="1"/>
</dbReference>
<organism evidence="1 2">
    <name type="scientific">Apodospora peruviana</name>
    <dbReference type="NCBI Taxonomy" id="516989"/>
    <lineage>
        <taxon>Eukaryota</taxon>
        <taxon>Fungi</taxon>
        <taxon>Dikarya</taxon>
        <taxon>Ascomycota</taxon>
        <taxon>Pezizomycotina</taxon>
        <taxon>Sordariomycetes</taxon>
        <taxon>Sordariomycetidae</taxon>
        <taxon>Sordariales</taxon>
        <taxon>Lasiosphaeriaceae</taxon>
        <taxon>Apodospora</taxon>
    </lineage>
</organism>
<dbReference type="EMBL" id="JAUEDM010000001">
    <property type="protein sequence ID" value="KAK3331053.1"/>
    <property type="molecule type" value="Genomic_DNA"/>
</dbReference>
<evidence type="ECO:0008006" key="3">
    <source>
        <dbReference type="Google" id="ProtNLM"/>
    </source>
</evidence>
<dbReference type="AlphaFoldDB" id="A0AAE0MGP6"/>
<protein>
    <recommendedName>
        <fullName evidence="3">Zn(2)-C6 fungal-type domain-containing protein</fullName>
    </recommendedName>
</protein>
<dbReference type="PANTHER" id="PTHR35392">
    <property type="entry name" value="ZN(II)2CYS6 TRANSCRIPTION FACTOR (EUROFUNG)-RELATED-RELATED"/>
    <property type="match status" value="1"/>
</dbReference>
<evidence type="ECO:0000313" key="2">
    <source>
        <dbReference type="Proteomes" id="UP001283341"/>
    </source>
</evidence>
<gene>
    <name evidence="1" type="ORF">B0H66DRAFT_613055</name>
</gene>
<reference evidence="1" key="2">
    <citation type="submission" date="2023-06" db="EMBL/GenBank/DDBJ databases">
        <authorList>
            <consortium name="Lawrence Berkeley National Laboratory"/>
            <person name="Haridas S."/>
            <person name="Hensen N."/>
            <person name="Bonometti L."/>
            <person name="Westerberg I."/>
            <person name="Brannstrom I.O."/>
            <person name="Guillou S."/>
            <person name="Cros-Aarteil S."/>
            <person name="Calhoun S."/>
            <person name="Kuo A."/>
            <person name="Mondo S."/>
            <person name="Pangilinan J."/>
            <person name="Riley R."/>
            <person name="Labutti K."/>
            <person name="Andreopoulos B."/>
            <person name="Lipzen A."/>
            <person name="Chen C."/>
            <person name="Yanf M."/>
            <person name="Daum C."/>
            <person name="Ng V."/>
            <person name="Clum A."/>
            <person name="Steindorff A."/>
            <person name="Ohm R."/>
            <person name="Martin F."/>
            <person name="Silar P."/>
            <person name="Natvig D."/>
            <person name="Lalanne C."/>
            <person name="Gautier V."/>
            <person name="Ament-Velasquez S.L."/>
            <person name="Kruys A."/>
            <person name="Hutchinson M.I."/>
            <person name="Powell A.J."/>
            <person name="Barry K."/>
            <person name="Miller A.N."/>
            <person name="Grigoriev I.V."/>
            <person name="Debuchy R."/>
            <person name="Gladieux P."/>
            <person name="Thoren M.H."/>
            <person name="Johannesson H."/>
        </authorList>
    </citation>
    <scope>NUCLEOTIDE SEQUENCE</scope>
    <source>
        <strain evidence="1">CBS 118394</strain>
    </source>
</reference>
<keyword evidence="2" id="KW-1185">Reference proteome</keyword>
<reference evidence="1" key="1">
    <citation type="journal article" date="2023" name="Mol. Phylogenet. Evol.">
        <title>Genome-scale phylogeny and comparative genomics of the fungal order Sordariales.</title>
        <authorList>
            <person name="Hensen N."/>
            <person name="Bonometti L."/>
            <person name="Westerberg I."/>
            <person name="Brannstrom I.O."/>
            <person name="Guillou S."/>
            <person name="Cros-Aarteil S."/>
            <person name="Calhoun S."/>
            <person name="Haridas S."/>
            <person name="Kuo A."/>
            <person name="Mondo S."/>
            <person name="Pangilinan J."/>
            <person name="Riley R."/>
            <person name="LaButti K."/>
            <person name="Andreopoulos B."/>
            <person name="Lipzen A."/>
            <person name="Chen C."/>
            <person name="Yan M."/>
            <person name="Daum C."/>
            <person name="Ng V."/>
            <person name="Clum A."/>
            <person name="Steindorff A."/>
            <person name="Ohm R.A."/>
            <person name="Martin F."/>
            <person name="Silar P."/>
            <person name="Natvig D.O."/>
            <person name="Lalanne C."/>
            <person name="Gautier V."/>
            <person name="Ament-Velasquez S.L."/>
            <person name="Kruys A."/>
            <person name="Hutchinson M.I."/>
            <person name="Powell A.J."/>
            <person name="Barry K."/>
            <person name="Miller A.N."/>
            <person name="Grigoriev I.V."/>
            <person name="Debuchy R."/>
            <person name="Gladieux P."/>
            <person name="Hiltunen Thoren M."/>
            <person name="Johannesson H."/>
        </authorList>
    </citation>
    <scope>NUCLEOTIDE SEQUENCE</scope>
    <source>
        <strain evidence="1">CBS 118394</strain>
    </source>
</reference>
<dbReference type="InterPro" id="IPR052973">
    <property type="entry name" value="Fungal_sec-metab_reg_TF"/>
</dbReference>
<accession>A0AAE0MGP6</accession>